<dbReference type="EMBL" id="JACIJC010000001">
    <property type="protein sequence ID" value="MBB5684660.1"/>
    <property type="molecule type" value="Genomic_DNA"/>
</dbReference>
<organism evidence="6 7">
    <name type="scientific">Sphingobium boeckii</name>
    <dbReference type="NCBI Taxonomy" id="1082345"/>
    <lineage>
        <taxon>Bacteria</taxon>
        <taxon>Pseudomonadati</taxon>
        <taxon>Pseudomonadota</taxon>
        <taxon>Alphaproteobacteria</taxon>
        <taxon>Sphingomonadales</taxon>
        <taxon>Sphingomonadaceae</taxon>
        <taxon>Sphingobium</taxon>
    </lineage>
</organism>
<protein>
    <recommendedName>
        <fullName evidence="5">TauD/TfdA-like domain-containing protein</fullName>
    </recommendedName>
</protein>
<sequence>MTHVHLPKSGQPHVVIEPVDEGGIVDIDPALIIDLYKAHGALLFRGFGADVVQFRIFARQFCTTAVVNESPGRQLLDPIGNIHTVDGGTGAFSLHPELSREPWKPDAAFFACLSAPSRGGQTTICDGVALVRELPEMVRLGLKNRRLLYIKPTWPSLLDYWLGTPDPSDAQLMAPPPECPYFFRRFPDGDIVRAFTRPALHKPMFLDAPAFGNFLLFARFNNGRPDHPVLDDGYPVPEAWLQAIKATGDRLSVAIDWRAGDVLMLDNTRFMHGRTAIVDPAERLIASFFGYLGFAKPDPEEPVHAIWRREDFEPPLPPDHPRLRQAAAEG</sequence>
<evidence type="ECO:0000313" key="6">
    <source>
        <dbReference type="EMBL" id="MBB5684660.1"/>
    </source>
</evidence>
<dbReference type="PANTHER" id="PTHR10696:SF56">
    <property type="entry name" value="TAUD_TFDA-LIKE DOMAIN-CONTAINING PROTEIN"/>
    <property type="match status" value="1"/>
</dbReference>
<comment type="caution">
    <text evidence="6">The sequence shown here is derived from an EMBL/GenBank/DDBJ whole genome shotgun (WGS) entry which is preliminary data.</text>
</comment>
<dbReference type="InterPro" id="IPR003819">
    <property type="entry name" value="TauD/TfdA-like"/>
</dbReference>
<dbReference type="AlphaFoldDB" id="A0A7W9AFH5"/>
<dbReference type="Proteomes" id="UP000549617">
    <property type="component" value="Unassembled WGS sequence"/>
</dbReference>
<proteinExistence type="predicted"/>
<dbReference type="GO" id="GO:0017000">
    <property type="term" value="P:antibiotic biosynthetic process"/>
    <property type="evidence" value="ECO:0007669"/>
    <property type="project" value="UniProtKB-KW"/>
</dbReference>
<evidence type="ECO:0000256" key="4">
    <source>
        <dbReference type="SAM" id="MobiDB-lite"/>
    </source>
</evidence>
<evidence type="ECO:0000313" key="7">
    <source>
        <dbReference type="Proteomes" id="UP000549617"/>
    </source>
</evidence>
<dbReference type="PANTHER" id="PTHR10696">
    <property type="entry name" value="GAMMA-BUTYROBETAINE HYDROXYLASE-RELATED"/>
    <property type="match status" value="1"/>
</dbReference>
<feature type="region of interest" description="Disordered" evidence="4">
    <location>
        <begin position="310"/>
        <end position="330"/>
    </location>
</feature>
<dbReference type="SUPFAM" id="SSF51197">
    <property type="entry name" value="Clavaminate synthase-like"/>
    <property type="match status" value="1"/>
</dbReference>
<keyword evidence="2" id="KW-0560">Oxidoreductase</keyword>
<gene>
    <name evidence="6" type="ORF">FHS49_000651</name>
</gene>
<dbReference type="InterPro" id="IPR050411">
    <property type="entry name" value="AlphaKG_dependent_hydroxylases"/>
</dbReference>
<evidence type="ECO:0000256" key="2">
    <source>
        <dbReference type="ARBA" id="ARBA00023002"/>
    </source>
</evidence>
<evidence type="ECO:0000256" key="1">
    <source>
        <dbReference type="ARBA" id="ARBA00001954"/>
    </source>
</evidence>
<keyword evidence="3" id="KW-0045">Antibiotic biosynthesis</keyword>
<name>A0A7W9AFH5_9SPHN</name>
<keyword evidence="7" id="KW-1185">Reference proteome</keyword>
<accession>A0A7W9AFH5</accession>
<dbReference type="GO" id="GO:0016706">
    <property type="term" value="F:2-oxoglutarate-dependent dioxygenase activity"/>
    <property type="evidence" value="ECO:0007669"/>
    <property type="project" value="UniProtKB-ARBA"/>
</dbReference>
<comment type="cofactor">
    <cofactor evidence="1">
        <name>Fe(2+)</name>
        <dbReference type="ChEBI" id="CHEBI:29033"/>
    </cofactor>
</comment>
<evidence type="ECO:0000259" key="5">
    <source>
        <dbReference type="Pfam" id="PF02668"/>
    </source>
</evidence>
<evidence type="ECO:0000256" key="3">
    <source>
        <dbReference type="ARBA" id="ARBA00023194"/>
    </source>
</evidence>
<feature type="domain" description="TauD/TfdA-like" evidence="5">
    <location>
        <begin position="29"/>
        <end position="284"/>
    </location>
</feature>
<dbReference type="Gene3D" id="3.60.130.10">
    <property type="entry name" value="Clavaminate synthase-like"/>
    <property type="match status" value="1"/>
</dbReference>
<reference evidence="6 7" key="1">
    <citation type="submission" date="2020-08" db="EMBL/GenBank/DDBJ databases">
        <title>Genomic Encyclopedia of Type Strains, Phase IV (KMG-IV): sequencing the most valuable type-strain genomes for metagenomic binning, comparative biology and taxonomic classification.</title>
        <authorList>
            <person name="Goeker M."/>
        </authorList>
    </citation>
    <scope>NUCLEOTIDE SEQUENCE [LARGE SCALE GENOMIC DNA]</scope>
    <source>
        <strain evidence="6 7">DSM 25079</strain>
    </source>
</reference>
<dbReference type="RefSeq" id="WP_184015164.1">
    <property type="nucleotide sequence ID" value="NZ_JACIJC010000001.1"/>
</dbReference>
<dbReference type="Pfam" id="PF02668">
    <property type="entry name" value="TauD"/>
    <property type="match status" value="1"/>
</dbReference>
<dbReference type="InterPro" id="IPR042098">
    <property type="entry name" value="TauD-like_sf"/>
</dbReference>